<sequence>MWIHCQIISDNPVIYNKIETFIKSAPCLFLQSEGAENNREQQIIFWDIDSKTIVHHDLEKHVRNGSVVIVISLFLPKDIILIRLGNKYRFSIGILTGQVSYTQFIEEISRIIDVQSKIKFPAD</sequence>
<evidence type="ECO:0000313" key="1">
    <source>
        <dbReference type="EMBL" id="KFF25208.1"/>
    </source>
</evidence>
<comment type="caution">
    <text evidence="1">The sequence shown here is derived from an EMBL/GenBank/DDBJ whole genome shotgun (WGS) entry which is preliminary data.</text>
</comment>
<organism evidence="1 2">
    <name type="scientific">Chryseobacterium vrystaatense</name>
    <dbReference type="NCBI Taxonomy" id="307480"/>
    <lineage>
        <taxon>Bacteria</taxon>
        <taxon>Pseudomonadati</taxon>
        <taxon>Bacteroidota</taxon>
        <taxon>Flavobacteriia</taxon>
        <taxon>Flavobacteriales</taxon>
        <taxon>Weeksellaceae</taxon>
        <taxon>Chryseobacterium group</taxon>
        <taxon>Chryseobacterium</taxon>
    </lineage>
</organism>
<evidence type="ECO:0000313" key="2">
    <source>
        <dbReference type="Proteomes" id="UP000028719"/>
    </source>
</evidence>
<protein>
    <submittedName>
        <fullName evidence="1">Uncharacterized protein</fullName>
    </submittedName>
</protein>
<reference evidence="1 2" key="1">
    <citation type="submission" date="2014-07" db="EMBL/GenBank/DDBJ databases">
        <title>Genome of Chryseobacterium vrystaatense LMG 22846.</title>
        <authorList>
            <person name="Pipes S.E."/>
            <person name="Stropko S.J."/>
            <person name="Newman J.D."/>
        </authorList>
    </citation>
    <scope>NUCLEOTIDE SEQUENCE [LARGE SCALE GENOMIC DNA]</scope>
    <source>
        <strain evidence="1 2">LMG 22846</strain>
    </source>
</reference>
<dbReference type="EMBL" id="JPRI01000006">
    <property type="protein sequence ID" value="KFF25208.1"/>
    <property type="molecule type" value="Genomic_DNA"/>
</dbReference>
<dbReference type="Proteomes" id="UP000028719">
    <property type="component" value="Unassembled WGS sequence"/>
</dbReference>
<proteinExistence type="predicted"/>
<keyword evidence="2" id="KW-1185">Reference proteome</keyword>
<gene>
    <name evidence="1" type="ORF">IW16_17490</name>
</gene>
<accession>A0ABR4UK99</accession>
<name>A0ABR4UK99_9FLAO</name>